<protein>
    <submittedName>
        <fullName evidence="1">Uncharacterized protein</fullName>
    </submittedName>
</protein>
<dbReference type="EMBL" id="CM037160">
    <property type="protein sequence ID" value="KAH7841720.1"/>
    <property type="molecule type" value="Genomic_DNA"/>
</dbReference>
<organism evidence="1 2">
    <name type="scientific">Vaccinium darrowii</name>
    <dbReference type="NCBI Taxonomy" id="229202"/>
    <lineage>
        <taxon>Eukaryota</taxon>
        <taxon>Viridiplantae</taxon>
        <taxon>Streptophyta</taxon>
        <taxon>Embryophyta</taxon>
        <taxon>Tracheophyta</taxon>
        <taxon>Spermatophyta</taxon>
        <taxon>Magnoliopsida</taxon>
        <taxon>eudicotyledons</taxon>
        <taxon>Gunneridae</taxon>
        <taxon>Pentapetalae</taxon>
        <taxon>asterids</taxon>
        <taxon>Ericales</taxon>
        <taxon>Ericaceae</taxon>
        <taxon>Vaccinioideae</taxon>
        <taxon>Vaccinieae</taxon>
        <taxon>Vaccinium</taxon>
    </lineage>
</organism>
<sequence>MMLYKQQKKNGSVKGRGGGSRLLISITVLGSAGPIRFVVNEGEPVGAVIETTLKSYAREGRLPVLGSDLDNFVLYCPIAGNDALNPLESIGSFGVRNFMLCKKAPMVKDAAHDEKQTMPRKGNCNWKTWFNKSLSLKISSH</sequence>
<accession>A0ACB7XM12</accession>
<evidence type="ECO:0000313" key="2">
    <source>
        <dbReference type="Proteomes" id="UP000828048"/>
    </source>
</evidence>
<comment type="caution">
    <text evidence="1">The sequence shown here is derived from an EMBL/GenBank/DDBJ whole genome shotgun (WGS) entry which is preliminary data.</text>
</comment>
<reference evidence="1 2" key="1">
    <citation type="journal article" date="2021" name="Hortic Res">
        <title>High-quality reference genome and annotation aids understanding of berry development for evergreen blueberry (Vaccinium darrowii).</title>
        <authorList>
            <person name="Yu J."/>
            <person name="Hulse-Kemp A.M."/>
            <person name="Babiker E."/>
            <person name="Staton M."/>
        </authorList>
    </citation>
    <scope>NUCLEOTIDE SEQUENCE [LARGE SCALE GENOMIC DNA]</scope>
    <source>
        <strain evidence="2">cv. NJ 8807/NJ 8810</strain>
        <tissue evidence="1">Young leaf</tissue>
    </source>
</reference>
<evidence type="ECO:0000313" key="1">
    <source>
        <dbReference type="EMBL" id="KAH7841720.1"/>
    </source>
</evidence>
<keyword evidence="2" id="KW-1185">Reference proteome</keyword>
<gene>
    <name evidence="1" type="ORF">Vadar_033410</name>
</gene>
<dbReference type="Proteomes" id="UP000828048">
    <property type="component" value="Chromosome 10"/>
</dbReference>
<name>A0ACB7XM12_9ERIC</name>
<proteinExistence type="predicted"/>